<proteinExistence type="predicted"/>
<dbReference type="Proteomes" id="UP000828251">
    <property type="component" value="Unassembled WGS sequence"/>
</dbReference>
<sequence length="148" mass="17361">MIQQIQEKVRISIKRDDDLESLFSIEDEPTEKSLCAIPTYFSENDSDFSDSSICMTMQIPQDRQKQYRIVVKDTVPVPQVLCGHATQLGSFLTAWIHRIYPDEVTYSDNEYRNLLKYLCQLNRVIPVEIWPPPDIDTPWDTVPDRPYY</sequence>
<dbReference type="AlphaFoldDB" id="A0A9D3WAX6"/>
<gene>
    <name evidence="1" type="ORF">J1N35_004011</name>
</gene>
<accession>A0A9D3WAX6</accession>
<name>A0A9D3WAX6_9ROSI</name>
<keyword evidence="2" id="KW-1185">Reference proteome</keyword>
<comment type="caution">
    <text evidence="1">The sequence shown here is derived from an EMBL/GenBank/DDBJ whole genome shotgun (WGS) entry which is preliminary data.</text>
</comment>
<evidence type="ECO:0000313" key="2">
    <source>
        <dbReference type="Proteomes" id="UP000828251"/>
    </source>
</evidence>
<evidence type="ECO:0000313" key="1">
    <source>
        <dbReference type="EMBL" id="KAH1120851.1"/>
    </source>
</evidence>
<dbReference type="EMBL" id="JAIQCV010000002">
    <property type="protein sequence ID" value="KAH1120851.1"/>
    <property type="molecule type" value="Genomic_DNA"/>
</dbReference>
<reference evidence="1 2" key="1">
    <citation type="journal article" date="2021" name="Plant Biotechnol. J.">
        <title>Multi-omics assisted identification of the key and species-specific regulatory components of drought-tolerant mechanisms in Gossypium stocksii.</title>
        <authorList>
            <person name="Yu D."/>
            <person name="Ke L."/>
            <person name="Zhang D."/>
            <person name="Wu Y."/>
            <person name="Sun Y."/>
            <person name="Mei J."/>
            <person name="Sun J."/>
            <person name="Sun Y."/>
        </authorList>
    </citation>
    <scope>NUCLEOTIDE SEQUENCE [LARGE SCALE GENOMIC DNA]</scope>
    <source>
        <strain evidence="2">cv. E1</strain>
        <tissue evidence="1">Leaf</tissue>
    </source>
</reference>
<protein>
    <submittedName>
        <fullName evidence="1">Uncharacterized protein</fullName>
    </submittedName>
</protein>
<organism evidence="1 2">
    <name type="scientific">Gossypium stocksii</name>
    <dbReference type="NCBI Taxonomy" id="47602"/>
    <lineage>
        <taxon>Eukaryota</taxon>
        <taxon>Viridiplantae</taxon>
        <taxon>Streptophyta</taxon>
        <taxon>Embryophyta</taxon>
        <taxon>Tracheophyta</taxon>
        <taxon>Spermatophyta</taxon>
        <taxon>Magnoliopsida</taxon>
        <taxon>eudicotyledons</taxon>
        <taxon>Gunneridae</taxon>
        <taxon>Pentapetalae</taxon>
        <taxon>rosids</taxon>
        <taxon>malvids</taxon>
        <taxon>Malvales</taxon>
        <taxon>Malvaceae</taxon>
        <taxon>Malvoideae</taxon>
        <taxon>Gossypium</taxon>
    </lineage>
</organism>